<evidence type="ECO:0000313" key="5">
    <source>
        <dbReference type="EMBL" id="SMR99748.1"/>
    </source>
</evidence>
<keyword evidence="7" id="KW-1185">Reference proteome</keyword>
<dbReference type="SUPFAM" id="SSF53098">
    <property type="entry name" value="Ribonuclease H-like"/>
    <property type="match status" value="1"/>
</dbReference>
<dbReference type="EMBL" id="FXXI01000001">
    <property type="protein sequence ID" value="SMR99748.1"/>
    <property type="molecule type" value="Genomic_DNA"/>
</dbReference>
<keyword evidence="2 5" id="KW-0269">Exonuclease</keyword>
<dbReference type="InterPro" id="IPR013520">
    <property type="entry name" value="Ribonucl_H"/>
</dbReference>
<dbReference type="SMART" id="SM00479">
    <property type="entry name" value="EXOIII"/>
    <property type="match status" value="1"/>
</dbReference>
<dbReference type="Proteomes" id="UP001283366">
    <property type="component" value="Unassembled WGS sequence"/>
</dbReference>
<accession>A0A1Y6IQ40</accession>
<dbReference type="Gene3D" id="3.30.420.10">
    <property type="entry name" value="Ribonuclease H-like superfamily/Ribonuclease H"/>
    <property type="match status" value="1"/>
</dbReference>
<name>A0A1Y6IQ40_9VIBR</name>
<feature type="domain" description="Exonuclease" evidence="3">
    <location>
        <begin position="4"/>
        <end position="189"/>
    </location>
</feature>
<proteinExistence type="predicted"/>
<dbReference type="OrthoDB" id="7062380at2"/>
<evidence type="ECO:0000313" key="4">
    <source>
        <dbReference type="EMBL" id="MDW6003461.1"/>
    </source>
</evidence>
<evidence type="ECO:0000313" key="6">
    <source>
        <dbReference type="Proteomes" id="UP000196125"/>
    </source>
</evidence>
<sequence>MNLVFAGVDGEMTGSRVEEHELIQIGVALSESEVFCSRIAWDSFDYNPEALEVIGVTPESIKEGPSAAEVDEQLVQWLKDKGITERSIVPVGWEVAAFDKPFIRKTLPKFYQYLHFHSVELNSVIYTFGDIMPYQGVRPNSATWKKMAKFAATFNIKCEEARWPKKHDAGEDAVMGLMSWRWLRNILAAGNPGHLDVEEKAVELYGRIESVDATRGKTA</sequence>
<dbReference type="RefSeq" id="WP_087479754.1">
    <property type="nucleotide sequence ID" value="NZ_AP024883.1"/>
</dbReference>
<reference evidence="4 7" key="2">
    <citation type="submission" date="2023-11" db="EMBL/GenBank/DDBJ databases">
        <title>Plant-associative lifestyle of Vibrio porteresiae and its evolutionary dynamics.</title>
        <authorList>
            <person name="Rameshkumar N."/>
            <person name="Kirti K."/>
        </authorList>
    </citation>
    <scope>NUCLEOTIDE SEQUENCE [LARGE SCALE GENOMIC DNA]</scope>
    <source>
        <strain evidence="4 7">MSSRF38</strain>
    </source>
</reference>
<dbReference type="Proteomes" id="UP000196125">
    <property type="component" value="Unassembled WGS sequence"/>
</dbReference>
<protein>
    <submittedName>
        <fullName evidence="4 5">Exonuclease</fullName>
    </submittedName>
</protein>
<dbReference type="AlphaFoldDB" id="A0A1Y6IQ40"/>
<keyword evidence="2 5" id="KW-0378">Hydrolase</keyword>
<evidence type="ECO:0000256" key="1">
    <source>
        <dbReference type="ARBA" id="ARBA00022722"/>
    </source>
</evidence>
<keyword evidence="1" id="KW-0540">Nuclease</keyword>
<dbReference type="GO" id="GO:0003676">
    <property type="term" value="F:nucleic acid binding"/>
    <property type="evidence" value="ECO:0007669"/>
    <property type="project" value="InterPro"/>
</dbReference>
<evidence type="ECO:0000256" key="2">
    <source>
        <dbReference type="ARBA" id="ARBA00022839"/>
    </source>
</evidence>
<gene>
    <name evidence="4" type="ORF">SBX37_11440</name>
    <name evidence="5" type="ORF">VIM7927_00979</name>
</gene>
<dbReference type="GO" id="GO:0004527">
    <property type="term" value="F:exonuclease activity"/>
    <property type="evidence" value="ECO:0007669"/>
    <property type="project" value="UniProtKB-KW"/>
</dbReference>
<evidence type="ECO:0000259" key="3">
    <source>
        <dbReference type="SMART" id="SM00479"/>
    </source>
</evidence>
<reference evidence="5 6" key="1">
    <citation type="submission" date="2017-05" db="EMBL/GenBank/DDBJ databases">
        <authorList>
            <person name="Song R."/>
            <person name="Chenine A.L."/>
            <person name="Ruprecht R.M."/>
        </authorList>
    </citation>
    <scope>NUCLEOTIDE SEQUENCE [LARGE SCALE GENOMIC DNA]</scope>
    <source>
        <strain evidence="5 6">CECT 7927</strain>
    </source>
</reference>
<evidence type="ECO:0000313" key="7">
    <source>
        <dbReference type="Proteomes" id="UP001283366"/>
    </source>
</evidence>
<dbReference type="InterPro" id="IPR012337">
    <property type="entry name" value="RNaseH-like_sf"/>
</dbReference>
<dbReference type="InterPro" id="IPR036397">
    <property type="entry name" value="RNaseH_sf"/>
</dbReference>
<dbReference type="EMBL" id="JAWRCO010000001">
    <property type="protein sequence ID" value="MDW6003461.1"/>
    <property type="molecule type" value="Genomic_DNA"/>
</dbReference>
<dbReference type="GO" id="GO:0006259">
    <property type="term" value="P:DNA metabolic process"/>
    <property type="evidence" value="ECO:0007669"/>
    <property type="project" value="UniProtKB-ARBA"/>
</dbReference>
<organism evidence="5 6">
    <name type="scientific">Vibrio mangrovi</name>
    <dbReference type="NCBI Taxonomy" id="474394"/>
    <lineage>
        <taxon>Bacteria</taxon>
        <taxon>Pseudomonadati</taxon>
        <taxon>Pseudomonadota</taxon>
        <taxon>Gammaproteobacteria</taxon>
        <taxon>Vibrionales</taxon>
        <taxon>Vibrionaceae</taxon>
        <taxon>Vibrio</taxon>
    </lineage>
</organism>